<dbReference type="NCBIfam" id="NF001453">
    <property type="entry name" value="PRK00312.1"/>
    <property type="match status" value="1"/>
</dbReference>
<evidence type="ECO:0000256" key="3">
    <source>
        <dbReference type="ARBA" id="ARBA00022490"/>
    </source>
</evidence>
<dbReference type="GO" id="GO:0032259">
    <property type="term" value="P:methylation"/>
    <property type="evidence" value="ECO:0007669"/>
    <property type="project" value="UniProtKB-KW"/>
</dbReference>
<dbReference type="PANTHER" id="PTHR11579:SF0">
    <property type="entry name" value="PROTEIN-L-ISOASPARTATE(D-ASPARTATE) O-METHYLTRANSFERASE"/>
    <property type="match status" value="1"/>
</dbReference>
<evidence type="ECO:0000313" key="9">
    <source>
        <dbReference type="Proteomes" id="UP000199452"/>
    </source>
</evidence>
<dbReference type="InterPro" id="IPR000682">
    <property type="entry name" value="PCMT"/>
</dbReference>
<dbReference type="GO" id="GO:0030091">
    <property type="term" value="P:protein repair"/>
    <property type="evidence" value="ECO:0007669"/>
    <property type="project" value="UniProtKB-UniRule"/>
</dbReference>
<dbReference type="Pfam" id="PF01135">
    <property type="entry name" value="PCMT"/>
    <property type="match status" value="1"/>
</dbReference>
<dbReference type="PANTHER" id="PTHR11579">
    <property type="entry name" value="PROTEIN-L-ISOASPARTATE O-METHYLTRANSFERASE"/>
    <property type="match status" value="1"/>
</dbReference>
<evidence type="ECO:0000256" key="2">
    <source>
        <dbReference type="ARBA" id="ARBA00005369"/>
    </source>
</evidence>
<evidence type="ECO:0000256" key="5">
    <source>
        <dbReference type="ARBA" id="ARBA00022679"/>
    </source>
</evidence>
<proteinExistence type="inferred from homology"/>
<name>A0A1G6JIX9_9BACT</name>
<dbReference type="GO" id="GO:0004719">
    <property type="term" value="F:protein-L-isoaspartate (D-aspartate) O-methyltransferase activity"/>
    <property type="evidence" value="ECO:0007669"/>
    <property type="project" value="UniProtKB-UniRule"/>
</dbReference>
<comment type="similarity">
    <text evidence="2 7">Belongs to the methyltransferase superfamily. L-isoaspartyl/D-aspartyl protein methyltransferase family.</text>
</comment>
<keyword evidence="3 7" id="KW-0963">Cytoplasm</keyword>
<dbReference type="RefSeq" id="WP_244500672.1">
    <property type="nucleotide sequence ID" value="NZ_FMYP01000020.1"/>
</dbReference>
<comment type="function">
    <text evidence="7">Catalyzes the methyl esterification of L-isoaspartyl residues in peptides and proteins that result from spontaneous decomposition of normal L-aspartyl and L-asparaginyl residues. It plays a role in the repair and/or degradation of damaged proteins.</text>
</comment>
<dbReference type="EC" id="2.1.1.77" evidence="7"/>
<dbReference type="InterPro" id="IPR029063">
    <property type="entry name" value="SAM-dependent_MTases_sf"/>
</dbReference>
<dbReference type="SUPFAM" id="SSF53335">
    <property type="entry name" value="S-adenosyl-L-methionine-dependent methyltransferases"/>
    <property type="match status" value="1"/>
</dbReference>
<keyword evidence="4 7" id="KW-0489">Methyltransferase</keyword>
<evidence type="ECO:0000256" key="7">
    <source>
        <dbReference type="HAMAP-Rule" id="MF_00090"/>
    </source>
</evidence>
<evidence type="ECO:0000256" key="4">
    <source>
        <dbReference type="ARBA" id="ARBA00022603"/>
    </source>
</evidence>
<dbReference type="Gene3D" id="3.40.50.150">
    <property type="entry name" value="Vaccinia Virus protein VP39"/>
    <property type="match status" value="1"/>
</dbReference>
<dbReference type="EMBL" id="FMYP01000020">
    <property type="protein sequence ID" value="SDC18742.1"/>
    <property type="molecule type" value="Genomic_DNA"/>
</dbReference>
<sequence length="229" mass="25751">MVLIFAQRNREMTNQKLSDTYRHKGLRQKLMEELRKKGIYDEAVLTAINTVPRHYFMESSFLEFAYRDQAFPIGASQTISQPYTVAFQTELLQVNRHAKVLEVGTGSGYQTAILCELGAKVFTIERQRELFTKSQQLLGQMGYKPHFFFGDGYKGKSAYGPFQRILVTAGAPCIPSDLIDQLAEGGRMVIPVGDNQVQTMTLIVKNNGKIETTEHGTFIFVPLLKGTDG</sequence>
<comment type="subcellular location">
    <subcellularLocation>
        <location evidence="1 7">Cytoplasm</location>
    </subcellularLocation>
</comment>
<dbReference type="STRING" id="1640674.SAMN05216323_102035"/>
<reference evidence="8 9" key="1">
    <citation type="submission" date="2016-09" db="EMBL/GenBank/DDBJ databases">
        <authorList>
            <person name="Capua I."/>
            <person name="De Benedictis P."/>
            <person name="Joannis T."/>
            <person name="Lombin L.H."/>
            <person name="Cattoli G."/>
        </authorList>
    </citation>
    <scope>NUCLEOTIDE SEQUENCE [LARGE SCALE GENOMIC DNA]</scope>
    <source>
        <strain evidence="8 9">A7P-90m</strain>
    </source>
</reference>
<keyword evidence="6 7" id="KW-0949">S-adenosyl-L-methionine</keyword>
<evidence type="ECO:0000256" key="6">
    <source>
        <dbReference type="ARBA" id="ARBA00022691"/>
    </source>
</evidence>
<gene>
    <name evidence="7" type="primary">pcm</name>
    <name evidence="8" type="ORF">SAMN05216323_102035</name>
</gene>
<evidence type="ECO:0000256" key="1">
    <source>
        <dbReference type="ARBA" id="ARBA00004496"/>
    </source>
</evidence>
<feature type="active site" evidence="7">
    <location>
        <position position="80"/>
    </location>
</feature>
<dbReference type="AlphaFoldDB" id="A0A1G6JIX9"/>
<dbReference type="CDD" id="cd02440">
    <property type="entry name" value="AdoMet_MTases"/>
    <property type="match status" value="1"/>
</dbReference>
<comment type="catalytic activity">
    <reaction evidence="7">
        <text>[protein]-L-isoaspartate + S-adenosyl-L-methionine = [protein]-L-isoaspartate alpha-methyl ester + S-adenosyl-L-homocysteine</text>
        <dbReference type="Rhea" id="RHEA:12705"/>
        <dbReference type="Rhea" id="RHEA-COMP:12143"/>
        <dbReference type="Rhea" id="RHEA-COMP:12144"/>
        <dbReference type="ChEBI" id="CHEBI:57856"/>
        <dbReference type="ChEBI" id="CHEBI:59789"/>
        <dbReference type="ChEBI" id="CHEBI:90596"/>
        <dbReference type="ChEBI" id="CHEBI:90598"/>
        <dbReference type="EC" id="2.1.1.77"/>
    </reaction>
</comment>
<dbReference type="HAMAP" id="MF_00090">
    <property type="entry name" value="PIMT"/>
    <property type="match status" value="1"/>
</dbReference>
<accession>A0A1G6JIX9</accession>
<dbReference type="GO" id="GO:0005737">
    <property type="term" value="C:cytoplasm"/>
    <property type="evidence" value="ECO:0007669"/>
    <property type="project" value="UniProtKB-SubCell"/>
</dbReference>
<keyword evidence="5 7" id="KW-0808">Transferase</keyword>
<organism evidence="8 9">
    <name type="scientific">Williamwhitmania taraxaci</name>
    <dbReference type="NCBI Taxonomy" id="1640674"/>
    <lineage>
        <taxon>Bacteria</taxon>
        <taxon>Pseudomonadati</taxon>
        <taxon>Bacteroidota</taxon>
        <taxon>Bacteroidia</taxon>
        <taxon>Bacteroidales</taxon>
        <taxon>Williamwhitmaniaceae</taxon>
        <taxon>Williamwhitmania</taxon>
    </lineage>
</organism>
<dbReference type="FunFam" id="3.40.50.150:FF:000010">
    <property type="entry name" value="Protein-L-isoaspartate O-methyltransferase"/>
    <property type="match status" value="1"/>
</dbReference>
<evidence type="ECO:0000313" key="8">
    <source>
        <dbReference type="EMBL" id="SDC18742.1"/>
    </source>
</evidence>
<keyword evidence="9" id="KW-1185">Reference proteome</keyword>
<dbReference type="Proteomes" id="UP000199452">
    <property type="component" value="Unassembled WGS sequence"/>
</dbReference>
<protein>
    <recommendedName>
        <fullName evidence="7">Protein-L-isoaspartate O-methyltransferase</fullName>
        <ecNumber evidence="7">2.1.1.77</ecNumber>
    </recommendedName>
    <alternativeName>
        <fullName evidence="7">L-isoaspartyl protein carboxyl methyltransferase</fullName>
    </alternativeName>
    <alternativeName>
        <fullName evidence="7">Protein L-isoaspartyl methyltransferase</fullName>
    </alternativeName>
    <alternativeName>
        <fullName evidence="7">Protein-beta-aspartate methyltransferase</fullName>
        <shortName evidence="7">PIMT</shortName>
    </alternativeName>
</protein>
<dbReference type="NCBIfam" id="TIGR00080">
    <property type="entry name" value="pimt"/>
    <property type="match status" value="1"/>
</dbReference>